<protein>
    <submittedName>
        <fullName evidence="1">Uncharacterized protein</fullName>
    </submittedName>
</protein>
<accession>A0ABQ4A648</accession>
<name>A0ABQ4A648_9ACTN</name>
<dbReference type="Proteomes" id="UP000603200">
    <property type="component" value="Unassembled WGS sequence"/>
</dbReference>
<keyword evidence="2" id="KW-1185">Reference proteome</keyword>
<evidence type="ECO:0000313" key="2">
    <source>
        <dbReference type="Proteomes" id="UP000603200"/>
    </source>
</evidence>
<comment type="caution">
    <text evidence="1">The sequence shown here is derived from an EMBL/GenBank/DDBJ whole genome shotgun (WGS) entry which is preliminary data.</text>
</comment>
<sequence>MTLEQLRAAGLSPAHRVLLDYVRGCATVMEVNACPPGWVFGSVYHLLDAHGAFFVTAPPPVAVPKLPDRLCYGNAASTAVTYADDGLTYAEGFATTDVRGQLLPLAHGWCVTADGVVVDPTWDYEPRRIYFGIAFSDRRMWPHDGGGVLTEPDRLFPLLRDGLPS</sequence>
<dbReference type="RefSeq" id="WP_203843243.1">
    <property type="nucleotide sequence ID" value="NZ_BAAATV010000033.1"/>
</dbReference>
<reference evidence="1 2" key="1">
    <citation type="submission" date="2021-01" db="EMBL/GenBank/DDBJ databases">
        <title>Whole genome shotgun sequence of Actinoplanes humidus NBRC 14915.</title>
        <authorList>
            <person name="Komaki H."/>
            <person name="Tamura T."/>
        </authorList>
    </citation>
    <scope>NUCLEOTIDE SEQUENCE [LARGE SCALE GENOMIC DNA]</scope>
    <source>
        <strain evidence="1 2">NBRC 14915</strain>
    </source>
</reference>
<organism evidence="1 2">
    <name type="scientific">Winogradskya humida</name>
    <dbReference type="NCBI Taxonomy" id="113566"/>
    <lineage>
        <taxon>Bacteria</taxon>
        <taxon>Bacillati</taxon>
        <taxon>Actinomycetota</taxon>
        <taxon>Actinomycetes</taxon>
        <taxon>Micromonosporales</taxon>
        <taxon>Micromonosporaceae</taxon>
        <taxon>Winogradskya</taxon>
    </lineage>
</organism>
<evidence type="ECO:0000313" key="1">
    <source>
        <dbReference type="EMBL" id="GIE26337.1"/>
    </source>
</evidence>
<gene>
    <name evidence="1" type="ORF">Ahu01nite_094390</name>
</gene>
<proteinExistence type="predicted"/>
<dbReference type="EMBL" id="BOMN01000142">
    <property type="protein sequence ID" value="GIE26337.1"/>
    <property type="molecule type" value="Genomic_DNA"/>
</dbReference>